<dbReference type="Pfam" id="PF01145">
    <property type="entry name" value="Band_7"/>
    <property type="match status" value="1"/>
</dbReference>
<protein>
    <submittedName>
        <fullName evidence="6">Stomatin-like protein 2</fullName>
    </submittedName>
</protein>
<comment type="subcellular location">
    <subcellularLocation>
        <location evidence="1">Mitochondrion</location>
    </subcellularLocation>
</comment>
<dbReference type="SMART" id="SM00244">
    <property type="entry name" value="PHB"/>
    <property type="match status" value="1"/>
</dbReference>
<dbReference type="Gene3D" id="3.30.479.30">
    <property type="entry name" value="Band 7 domain"/>
    <property type="match status" value="1"/>
</dbReference>
<dbReference type="InterPro" id="IPR050710">
    <property type="entry name" value="Band7/mec-2_domain"/>
</dbReference>
<dbReference type="PANTHER" id="PTHR43327:SF10">
    <property type="entry name" value="STOMATIN-LIKE PROTEIN 2, MITOCHONDRIAL"/>
    <property type="match status" value="1"/>
</dbReference>
<evidence type="ECO:0000256" key="3">
    <source>
        <dbReference type="ARBA" id="ARBA00023128"/>
    </source>
</evidence>
<evidence type="ECO:0000259" key="5">
    <source>
        <dbReference type="SMART" id="SM00244"/>
    </source>
</evidence>
<evidence type="ECO:0000313" key="6">
    <source>
        <dbReference type="EMBL" id="ACO11120.1"/>
    </source>
</evidence>
<dbReference type="InterPro" id="IPR001107">
    <property type="entry name" value="Band_7"/>
</dbReference>
<dbReference type="PANTHER" id="PTHR43327">
    <property type="entry name" value="STOMATIN-LIKE PROTEIN 2, MITOCHONDRIAL"/>
    <property type="match status" value="1"/>
</dbReference>
<name>C1BQ17_CALRO</name>
<feature type="region of interest" description="Disordered" evidence="4">
    <location>
        <begin position="1"/>
        <end position="35"/>
    </location>
</feature>
<sequence>MSKLKLWAGSLKTQEEEESERVKKKQPAQGDGYEGLTIEELDSASVLNNSYSHSDKNIADHDGKSIASSSPRLSSYPIRLKHSTPLNTLVMFVPQQEAWVVERMGKFHRILDPGLNLLIPLLDKVKYVQSLKEIAIDIPQQTAISMDNVTINIDGVLYLRILDPYKASYGVEDPEFAITQIAQTTMRSEIGKITMDTLFKERESLNLNIVAAINQAADAWGITCLRYEIRDIRMPTRVQDAMQMQVEAERKKRASILESEGIKAAEINIAEGKKQSRILSSEAQKTELINAAQGSAQAVVAAGEARAKSIELIAESLKQRHGQNAASLAVAKSMSQPSENWPRLTIPSSFHPTPETSHTWLLRP</sequence>
<dbReference type="AlphaFoldDB" id="C1BQ17"/>
<dbReference type="GO" id="GO:0016020">
    <property type="term" value="C:membrane"/>
    <property type="evidence" value="ECO:0007669"/>
    <property type="project" value="InterPro"/>
</dbReference>
<evidence type="ECO:0000256" key="2">
    <source>
        <dbReference type="ARBA" id="ARBA00008164"/>
    </source>
</evidence>
<comment type="similarity">
    <text evidence="2">Belongs to the band 7/mec-2 family.</text>
</comment>
<reference evidence="6" key="1">
    <citation type="submission" date="2009-03" db="EMBL/GenBank/DDBJ databases">
        <title>Caligus rogercresseyi ESTs and full-length cDNAs.</title>
        <authorList>
            <person name="Yasuike M."/>
            <person name="von Schalburg K."/>
            <person name="Cooper G."/>
            <person name="Leong J."/>
            <person name="Jones S.R.M."/>
            <person name="Koop B.F."/>
        </authorList>
    </citation>
    <scope>NUCLEOTIDE SEQUENCE</scope>
    <source>
        <tissue evidence="6">Whole tissue</tissue>
    </source>
</reference>
<gene>
    <name evidence="6" type="primary">STML2</name>
</gene>
<evidence type="ECO:0000256" key="4">
    <source>
        <dbReference type="SAM" id="MobiDB-lite"/>
    </source>
</evidence>
<accession>C1BQ17</accession>
<dbReference type="PRINTS" id="PR00721">
    <property type="entry name" value="STOMATIN"/>
</dbReference>
<dbReference type="GO" id="GO:0005739">
    <property type="term" value="C:mitochondrion"/>
    <property type="evidence" value="ECO:0007669"/>
    <property type="project" value="UniProtKB-SubCell"/>
</dbReference>
<dbReference type="EMBL" id="BT076696">
    <property type="protein sequence ID" value="ACO11120.1"/>
    <property type="molecule type" value="mRNA"/>
</dbReference>
<keyword evidence="3" id="KW-0496">Mitochondrion</keyword>
<dbReference type="InterPro" id="IPR036013">
    <property type="entry name" value="Band_7/SPFH_dom_sf"/>
</dbReference>
<dbReference type="InterPro" id="IPR001972">
    <property type="entry name" value="Stomatin_HflK_fam"/>
</dbReference>
<feature type="compositionally biased region" description="Polar residues" evidence="4">
    <location>
        <begin position="346"/>
        <end position="364"/>
    </location>
</feature>
<dbReference type="CDD" id="cd08829">
    <property type="entry name" value="SPFH_paraslipin"/>
    <property type="match status" value="1"/>
</dbReference>
<dbReference type="FunFam" id="3.30.479.30:FF:000008">
    <property type="entry name" value="Stomatin-like protein 2, mitochondrial"/>
    <property type="match status" value="1"/>
</dbReference>
<feature type="region of interest" description="Disordered" evidence="4">
    <location>
        <begin position="339"/>
        <end position="364"/>
    </location>
</feature>
<proteinExistence type="evidence at transcript level"/>
<evidence type="ECO:0000256" key="1">
    <source>
        <dbReference type="ARBA" id="ARBA00004173"/>
    </source>
</evidence>
<dbReference type="GO" id="GO:0007005">
    <property type="term" value="P:mitochondrion organization"/>
    <property type="evidence" value="ECO:0007669"/>
    <property type="project" value="TreeGrafter"/>
</dbReference>
<dbReference type="SUPFAM" id="SSF117892">
    <property type="entry name" value="Band 7/SPFH domain"/>
    <property type="match status" value="1"/>
</dbReference>
<feature type="domain" description="Band 7" evidence="5">
    <location>
        <begin position="88"/>
        <end position="246"/>
    </location>
</feature>
<organism evidence="6">
    <name type="scientific">Caligus rogercresseyi</name>
    <name type="common">Sea louse</name>
    <dbReference type="NCBI Taxonomy" id="217165"/>
    <lineage>
        <taxon>Eukaryota</taxon>
        <taxon>Metazoa</taxon>
        <taxon>Ecdysozoa</taxon>
        <taxon>Arthropoda</taxon>
        <taxon>Crustacea</taxon>
        <taxon>Multicrustacea</taxon>
        <taxon>Hexanauplia</taxon>
        <taxon>Copepoda</taxon>
        <taxon>Siphonostomatoida</taxon>
        <taxon>Caligidae</taxon>
        <taxon>Caligus</taxon>
    </lineage>
</organism>